<feature type="compositionally biased region" description="Basic and acidic residues" evidence="1">
    <location>
        <begin position="320"/>
        <end position="340"/>
    </location>
</feature>
<feature type="compositionally biased region" description="Polar residues" evidence="1">
    <location>
        <begin position="360"/>
        <end position="372"/>
    </location>
</feature>
<dbReference type="EMBL" id="NPIC01000008">
    <property type="protein sequence ID" value="RDL33998.1"/>
    <property type="molecule type" value="Genomic_DNA"/>
</dbReference>
<evidence type="ECO:0000313" key="3">
    <source>
        <dbReference type="Proteomes" id="UP000254866"/>
    </source>
</evidence>
<evidence type="ECO:0000256" key="1">
    <source>
        <dbReference type="SAM" id="MobiDB-lite"/>
    </source>
</evidence>
<feature type="region of interest" description="Disordered" evidence="1">
    <location>
        <begin position="113"/>
        <end position="186"/>
    </location>
</feature>
<feature type="region of interest" description="Disordered" evidence="1">
    <location>
        <begin position="1"/>
        <end position="66"/>
    </location>
</feature>
<comment type="caution">
    <text evidence="2">The sequence shown here is derived from an EMBL/GenBank/DDBJ whole genome shotgun (WGS) entry which is preliminary data.</text>
</comment>
<dbReference type="AlphaFoldDB" id="A0A370TGH7"/>
<feature type="region of interest" description="Disordered" evidence="1">
    <location>
        <begin position="256"/>
        <end position="275"/>
    </location>
</feature>
<reference evidence="2 3" key="1">
    <citation type="journal article" date="2018" name="IMA Fungus">
        <title>IMA Genome-F 9: Draft genome sequence of Annulohypoxylon stygium, Aspergillus mulundensis, Berkeleyomyces basicola (syn. Thielaviopsis basicola), Ceratocystis smalleyi, two Cercospora beticola strains, Coleophoma cylindrospora, Fusarium fracticaudum, Phialophora cf. hyalina, and Morchella septimelata.</title>
        <authorList>
            <person name="Wingfield B.D."/>
            <person name="Bills G.F."/>
            <person name="Dong Y."/>
            <person name="Huang W."/>
            <person name="Nel W.J."/>
            <person name="Swalarsk-Parry B.S."/>
            <person name="Vaghefi N."/>
            <person name="Wilken P.M."/>
            <person name="An Z."/>
            <person name="de Beer Z.W."/>
            <person name="De Vos L."/>
            <person name="Chen L."/>
            <person name="Duong T.A."/>
            <person name="Gao Y."/>
            <person name="Hammerbacher A."/>
            <person name="Kikkert J.R."/>
            <person name="Li Y."/>
            <person name="Li H."/>
            <person name="Li K."/>
            <person name="Li Q."/>
            <person name="Liu X."/>
            <person name="Ma X."/>
            <person name="Naidoo K."/>
            <person name="Pethybridge S.J."/>
            <person name="Sun J."/>
            <person name="Steenkamp E.T."/>
            <person name="van der Nest M.A."/>
            <person name="van Wyk S."/>
            <person name="Wingfield M.J."/>
            <person name="Xiong C."/>
            <person name="Yue Q."/>
            <person name="Zhang X."/>
        </authorList>
    </citation>
    <scope>NUCLEOTIDE SEQUENCE [LARGE SCALE GENOMIC DNA]</scope>
    <source>
        <strain evidence="2 3">BP 5553</strain>
    </source>
</reference>
<feature type="compositionally biased region" description="Basic and acidic residues" evidence="1">
    <location>
        <begin position="299"/>
        <end position="310"/>
    </location>
</feature>
<organism evidence="2 3">
    <name type="scientific">Venustampulla echinocandica</name>
    <dbReference type="NCBI Taxonomy" id="2656787"/>
    <lineage>
        <taxon>Eukaryota</taxon>
        <taxon>Fungi</taxon>
        <taxon>Dikarya</taxon>
        <taxon>Ascomycota</taxon>
        <taxon>Pezizomycotina</taxon>
        <taxon>Leotiomycetes</taxon>
        <taxon>Helotiales</taxon>
        <taxon>Pleuroascaceae</taxon>
        <taxon>Venustampulla</taxon>
    </lineage>
</organism>
<feature type="compositionally biased region" description="Acidic residues" evidence="1">
    <location>
        <begin position="382"/>
        <end position="391"/>
    </location>
</feature>
<gene>
    <name evidence="2" type="ORF">BP5553_08366</name>
</gene>
<feature type="compositionally biased region" description="Acidic residues" evidence="1">
    <location>
        <begin position="401"/>
        <end position="410"/>
    </location>
</feature>
<dbReference type="RefSeq" id="XP_031867280.1">
    <property type="nucleotide sequence ID" value="XM_032016989.1"/>
</dbReference>
<sequence length="410" mass="44920">MPQTTEPGDAPLKTTLERVPAPIRESSTGSEVIHGVVPPSGAKPSALLRFPPAEESDDLDEEDTRRSELKRWEGFLDKSGHSMLEGVTKRFTKHKPSHPKHQEEVVTLSKTKYGVPDTKDQLANNSSLDNGLDHEGRSGKQSWKKTVPTKEPRLATLDKVAGSNLEASSLTSAEKAGPRKGRRQNSIKMGLPVKRTPGVDKLSEYKKWLETVPNNINQMEYGEGEEVTIETATAMTITRYPRSALKIIEIKKRPVPKSADIQPTQTELKNEQGAARGNISTEFDALKPIPGGIPGSKPELPEKDQKHEGLPKSTVVLDNPYKDEDKLGPHLREESKEPGDRNIGQGQSAKGLSGKHRNFTARSLQQGVTQTLDPRFVAGGFDADDLDDFGELSDATSSDLCDTDENAELL</sequence>
<protein>
    <submittedName>
        <fullName evidence="2">Uncharacterized protein</fullName>
    </submittedName>
</protein>
<evidence type="ECO:0000313" key="2">
    <source>
        <dbReference type="EMBL" id="RDL33998.1"/>
    </source>
</evidence>
<accession>A0A370TGH7</accession>
<dbReference type="Proteomes" id="UP000254866">
    <property type="component" value="Unassembled WGS sequence"/>
</dbReference>
<keyword evidence="3" id="KW-1185">Reference proteome</keyword>
<proteinExistence type="predicted"/>
<dbReference type="GeneID" id="43601215"/>
<feature type="region of interest" description="Disordered" evidence="1">
    <location>
        <begin position="284"/>
        <end position="410"/>
    </location>
</feature>
<name>A0A370TGH7_9HELO</name>